<name>A0AAW0SK36_SCYPA</name>
<keyword evidence="2" id="KW-1185">Reference proteome</keyword>
<dbReference type="EMBL" id="JARAKH010000049">
    <property type="protein sequence ID" value="KAK8375541.1"/>
    <property type="molecule type" value="Genomic_DNA"/>
</dbReference>
<evidence type="ECO:0000313" key="2">
    <source>
        <dbReference type="Proteomes" id="UP001487740"/>
    </source>
</evidence>
<dbReference type="EMBL" id="JARAKH010000049">
    <property type="protein sequence ID" value="KAK8375542.1"/>
    <property type="molecule type" value="Genomic_DNA"/>
</dbReference>
<protein>
    <submittedName>
        <fullName evidence="1">Uncharacterized protein</fullName>
    </submittedName>
</protein>
<dbReference type="AlphaFoldDB" id="A0AAW0SK36"/>
<gene>
    <name evidence="1" type="ORF">O3P69_008396</name>
</gene>
<dbReference type="EMBL" id="JARAKH010000049">
    <property type="protein sequence ID" value="KAK8375543.1"/>
    <property type="molecule type" value="Genomic_DNA"/>
</dbReference>
<evidence type="ECO:0000313" key="1">
    <source>
        <dbReference type="EMBL" id="KAK8375543.1"/>
    </source>
</evidence>
<dbReference type="Proteomes" id="UP001487740">
    <property type="component" value="Unassembled WGS sequence"/>
</dbReference>
<reference evidence="1 2" key="1">
    <citation type="submission" date="2023-03" db="EMBL/GenBank/DDBJ databases">
        <title>High-quality genome of Scylla paramamosain provides insights in environmental adaptation.</title>
        <authorList>
            <person name="Zhang L."/>
        </authorList>
    </citation>
    <scope>NUCLEOTIDE SEQUENCE [LARGE SCALE GENOMIC DNA]</scope>
    <source>
        <strain evidence="1">LZ_2023a</strain>
        <tissue evidence="1">Muscle</tissue>
    </source>
</reference>
<organism evidence="1 2">
    <name type="scientific">Scylla paramamosain</name>
    <name type="common">Mud crab</name>
    <dbReference type="NCBI Taxonomy" id="85552"/>
    <lineage>
        <taxon>Eukaryota</taxon>
        <taxon>Metazoa</taxon>
        <taxon>Ecdysozoa</taxon>
        <taxon>Arthropoda</taxon>
        <taxon>Crustacea</taxon>
        <taxon>Multicrustacea</taxon>
        <taxon>Malacostraca</taxon>
        <taxon>Eumalacostraca</taxon>
        <taxon>Eucarida</taxon>
        <taxon>Decapoda</taxon>
        <taxon>Pleocyemata</taxon>
        <taxon>Brachyura</taxon>
        <taxon>Eubrachyura</taxon>
        <taxon>Portunoidea</taxon>
        <taxon>Portunidae</taxon>
        <taxon>Portuninae</taxon>
        <taxon>Scylla</taxon>
    </lineage>
</organism>
<sequence length="216" mass="25178">MKSSLATAKQQNQKLKDKLGYLESQKTKVDNDFQTSGEDIICLVQKLETLTTCLATFQIEKNILKNCSINRENIKEIVVQRMKDWKLAIDSECGITSEEKTLTDAQQKVTSLRYKRDALLSIPEKVSFLQKSLDDCMKNKRFLKREVEMLQGCLMKKEQQLNHIRQEVHVYEQRNQDHASRLRREIDEVSAHNAWLSLELSQIEAKVTYLRDQTEA</sequence>
<proteinExistence type="predicted"/>
<dbReference type="Gene3D" id="1.10.287.1490">
    <property type="match status" value="1"/>
</dbReference>
<comment type="caution">
    <text evidence="1">The sequence shown here is derived from an EMBL/GenBank/DDBJ whole genome shotgun (WGS) entry which is preliminary data.</text>
</comment>
<accession>A0AAW0SK36</accession>